<reference evidence="1" key="1">
    <citation type="submission" date="2020-05" db="EMBL/GenBank/DDBJ databases">
        <authorList>
            <person name="Chiriac C."/>
            <person name="Salcher M."/>
            <person name="Ghai R."/>
            <person name="Kavagutti S V."/>
        </authorList>
    </citation>
    <scope>NUCLEOTIDE SEQUENCE</scope>
</reference>
<protein>
    <submittedName>
        <fullName evidence="1">Unannotated protein</fullName>
    </submittedName>
</protein>
<sequence>MEPDPYSADEEWFVRKEIVRRIIRGTFDWQPKAEAYETVNRIPVLPFVSSVSLPSESRPFDNLRDATPGTLANFLVEDSKLLRFLDGPGKYVDAFSRCWGVTSPDFSVMSQQEPFLRVLSTWLNRNVGLVWSQCGITVIPHVRWANSMDYDHCFAGITPGSVVSISNYGLWRNHELREGFVLGLPHLVERIQPSVVVLFGSDNKLVRRALGASTEVLPMKTNPHFAKLAS</sequence>
<dbReference type="InterPro" id="IPR025530">
    <property type="entry name" value="DUF4417"/>
</dbReference>
<evidence type="ECO:0000313" key="1">
    <source>
        <dbReference type="EMBL" id="CAB4559867.1"/>
    </source>
</evidence>
<dbReference type="Pfam" id="PF14386">
    <property type="entry name" value="DUF4417"/>
    <property type="match status" value="1"/>
</dbReference>
<name>A0A6J6D7L7_9ZZZZ</name>
<accession>A0A6J6D7L7</accession>
<dbReference type="EMBL" id="CAEZTD010000039">
    <property type="protein sequence ID" value="CAB4559867.1"/>
    <property type="molecule type" value="Genomic_DNA"/>
</dbReference>
<organism evidence="1">
    <name type="scientific">freshwater metagenome</name>
    <dbReference type="NCBI Taxonomy" id="449393"/>
    <lineage>
        <taxon>unclassified sequences</taxon>
        <taxon>metagenomes</taxon>
        <taxon>ecological metagenomes</taxon>
    </lineage>
</organism>
<gene>
    <name evidence="1" type="ORF">UFOPK1591_00658</name>
</gene>
<proteinExistence type="predicted"/>
<dbReference type="AlphaFoldDB" id="A0A6J6D7L7"/>